<name>K3Y3R6_SETIT</name>
<sequence>MLASRASVCGLTGALTGLRMPAGVRPTGVPVRPTGG</sequence>
<dbReference type="Gramene" id="KQL10061">
    <property type="protein sequence ID" value="KQL10061"/>
    <property type="gene ID" value="SETIT_008854mg"/>
</dbReference>
<dbReference type="EnsemblPlants" id="KQL10061">
    <property type="protein sequence ID" value="KQL10061"/>
    <property type="gene ID" value="SETIT_008854mg"/>
</dbReference>
<evidence type="ECO:0000313" key="1">
    <source>
        <dbReference type="EnsemblPlants" id="KQL10061"/>
    </source>
</evidence>
<dbReference type="Proteomes" id="UP000004995">
    <property type="component" value="Unassembled WGS sequence"/>
</dbReference>
<protein>
    <submittedName>
        <fullName evidence="1">Uncharacterized protein</fullName>
    </submittedName>
</protein>
<accession>K3Y3R6</accession>
<dbReference type="EMBL" id="AGNK02002307">
    <property type="status" value="NOT_ANNOTATED_CDS"/>
    <property type="molecule type" value="Genomic_DNA"/>
</dbReference>
<keyword evidence="2" id="KW-1185">Reference proteome</keyword>
<dbReference type="AlphaFoldDB" id="K3Y3R6"/>
<reference evidence="1" key="2">
    <citation type="submission" date="2018-08" db="UniProtKB">
        <authorList>
            <consortium name="EnsemblPlants"/>
        </authorList>
    </citation>
    <scope>IDENTIFICATION</scope>
    <source>
        <strain evidence="1">Yugu1</strain>
    </source>
</reference>
<evidence type="ECO:0000313" key="2">
    <source>
        <dbReference type="Proteomes" id="UP000004995"/>
    </source>
</evidence>
<reference evidence="2" key="1">
    <citation type="journal article" date="2012" name="Nat. Biotechnol.">
        <title>Reference genome sequence of the model plant Setaria.</title>
        <authorList>
            <person name="Bennetzen J.L."/>
            <person name="Schmutz J."/>
            <person name="Wang H."/>
            <person name="Percifield R."/>
            <person name="Hawkins J."/>
            <person name="Pontaroli A.C."/>
            <person name="Estep M."/>
            <person name="Feng L."/>
            <person name="Vaughn J.N."/>
            <person name="Grimwood J."/>
            <person name="Jenkins J."/>
            <person name="Barry K."/>
            <person name="Lindquist E."/>
            <person name="Hellsten U."/>
            <person name="Deshpande S."/>
            <person name="Wang X."/>
            <person name="Wu X."/>
            <person name="Mitros T."/>
            <person name="Triplett J."/>
            <person name="Yang X."/>
            <person name="Ye C.Y."/>
            <person name="Mauro-Herrera M."/>
            <person name="Wang L."/>
            <person name="Li P."/>
            <person name="Sharma M."/>
            <person name="Sharma R."/>
            <person name="Ronald P.C."/>
            <person name="Panaud O."/>
            <person name="Kellogg E.A."/>
            <person name="Brutnell T.P."/>
            <person name="Doust A.N."/>
            <person name="Tuskan G.A."/>
            <person name="Rokhsar D."/>
            <person name="Devos K.M."/>
        </authorList>
    </citation>
    <scope>NUCLEOTIDE SEQUENCE [LARGE SCALE GENOMIC DNA]</scope>
    <source>
        <strain evidence="2">cv. Yugu1</strain>
    </source>
</reference>
<dbReference type="HOGENOM" id="CLU_3360582_0_0_1"/>
<proteinExistence type="predicted"/>
<organism evidence="1 2">
    <name type="scientific">Setaria italica</name>
    <name type="common">Foxtail millet</name>
    <name type="synonym">Panicum italicum</name>
    <dbReference type="NCBI Taxonomy" id="4555"/>
    <lineage>
        <taxon>Eukaryota</taxon>
        <taxon>Viridiplantae</taxon>
        <taxon>Streptophyta</taxon>
        <taxon>Embryophyta</taxon>
        <taxon>Tracheophyta</taxon>
        <taxon>Spermatophyta</taxon>
        <taxon>Magnoliopsida</taxon>
        <taxon>Liliopsida</taxon>
        <taxon>Poales</taxon>
        <taxon>Poaceae</taxon>
        <taxon>PACMAD clade</taxon>
        <taxon>Panicoideae</taxon>
        <taxon>Panicodae</taxon>
        <taxon>Paniceae</taxon>
        <taxon>Cenchrinae</taxon>
        <taxon>Setaria</taxon>
    </lineage>
</organism>
<dbReference type="InParanoid" id="K3Y3R6"/>